<gene>
    <name evidence="1" type="ORF">OG517_00095</name>
    <name evidence="2" type="ORF">OG517_43075</name>
</gene>
<name>A0ABZ1TPB9_STRVG</name>
<evidence type="ECO:0000313" key="3">
    <source>
        <dbReference type="Proteomes" id="UP001432039"/>
    </source>
</evidence>
<proteinExistence type="predicted"/>
<reference evidence="1" key="1">
    <citation type="submission" date="2022-10" db="EMBL/GenBank/DDBJ databases">
        <title>The complete genomes of actinobacterial strains from the NBC collection.</title>
        <authorList>
            <person name="Joergensen T.S."/>
            <person name="Alvarez Arevalo M."/>
            <person name="Sterndorff E.B."/>
            <person name="Faurdal D."/>
            <person name="Vuksanovic O."/>
            <person name="Mourched A.-S."/>
            <person name="Charusanti P."/>
            <person name="Shaw S."/>
            <person name="Blin K."/>
            <person name="Weber T."/>
        </authorList>
    </citation>
    <scope>NUCLEOTIDE SEQUENCE</scope>
    <source>
        <strain evidence="1">NBC_00248</strain>
    </source>
</reference>
<accession>A0ABZ1TPB9</accession>
<dbReference type="Pfam" id="PF13384">
    <property type="entry name" value="HTH_23"/>
    <property type="match status" value="1"/>
</dbReference>
<protein>
    <submittedName>
        <fullName evidence="1">Helix-turn-helix domain containing protein</fullName>
    </submittedName>
</protein>
<dbReference type="EMBL" id="CP108090">
    <property type="protein sequence ID" value="WUQ17642.1"/>
    <property type="molecule type" value="Genomic_DNA"/>
</dbReference>
<organism evidence="1 3">
    <name type="scientific">Streptomyces virginiae</name>
    <name type="common">Streptomyces cinnamonensis</name>
    <dbReference type="NCBI Taxonomy" id="1961"/>
    <lineage>
        <taxon>Bacteria</taxon>
        <taxon>Bacillati</taxon>
        <taxon>Actinomycetota</taxon>
        <taxon>Actinomycetes</taxon>
        <taxon>Kitasatosporales</taxon>
        <taxon>Streptomycetaceae</taxon>
        <taxon>Streptomyces</taxon>
    </lineage>
</organism>
<dbReference type="Proteomes" id="UP001432039">
    <property type="component" value="Chromosome"/>
</dbReference>
<dbReference type="EMBL" id="CP108090">
    <property type="protein sequence ID" value="WUQ18198.1"/>
    <property type="molecule type" value="Genomic_DNA"/>
</dbReference>
<keyword evidence="3" id="KW-1185">Reference proteome</keyword>
<evidence type="ECO:0000313" key="2">
    <source>
        <dbReference type="EMBL" id="WUQ18198.1"/>
    </source>
</evidence>
<sequence length="115" mass="13009">MKKLTAERAAYFRLMQQGVSDTEACRIVGINRRTVKRWRYGRGASGSDKAAPPMTAVEPPSVPSRYLSVQPELVAEIPGVLGYVVSMCLWHVARLQALYLRAFMNREDDLRRLGR</sequence>
<evidence type="ECO:0000313" key="1">
    <source>
        <dbReference type="EMBL" id="WUQ17642.1"/>
    </source>
</evidence>
<dbReference type="RefSeq" id="WP_328965741.1">
    <property type="nucleotide sequence ID" value="NZ_CP108090.1"/>
</dbReference>